<feature type="transmembrane region" description="Helical" evidence="7">
    <location>
        <begin position="116"/>
        <end position="137"/>
    </location>
</feature>
<sequence length="328" mass="33265">MSAIALSVILGLLLSGLARAPWLCPGLTFAMKKLLRLGIILLGLKLAIGDVLKVGALGIPVVVAVVSIGIGASLLLARALKVSRTLGLLAAASTGICGITATLAVAPVLQADDQEVAYTVANVTLFGLVGMLLYPFVAHALFAAHPGAAGAFLGTAIHDTSQVMGAALSYQEMFGQPGAAQIATVTKLTRNALLVAVVPMLGLLHRRMSAKECGRAAPLSELFPLFVLGFLAAALVRSVGEAGLASQGLAFGSMTPDVWRGLIHQLGEQTSGMLLATALAAVGLSTRLSVFRVLGVAPFLLGLAAAVAVSLSSLGLAALVGPLLDPTR</sequence>
<dbReference type="PANTHER" id="PTHR30106">
    <property type="entry name" value="INNER MEMBRANE PROTEIN YEIH-RELATED"/>
    <property type="match status" value="1"/>
</dbReference>
<accession>A0ABU5HES1</accession>
<feature type="transmembrane region" description="Helical" evidence="7">
    <location>
        <begin position="188"/>
        <end position="204"/>
    </location>
</feature>
<evidence type="ECO:0000256" key="2">
    <source>
        <dbReference type="ARBA" id="ARBA00007977"/>
    </source>
</evidence>
<gene>
    <name evidence="8" type="ORF">SYV04_36675</name>
</gene>
<dbReference type="InterPro" id="IPR018383">
    <property type="entry name" value="UPF0324_pro"/>
</dbReference>
<evidence type="ECO:0000256" key="5">
    <source>
        <dbReference type="ARBA" id="ARBA00022989"/>
    </source>
</evidence>
<dbReference type="Pfam" id="PF03601">
    <property type="entry name" value="Cons_hypoth698"/>
    <property type="match status" value="1"/>
</dbReference>
<evidence type="ECO:0000256" key="3">
    <source>
        <dbReference type="ARBA" id="ARBA00022475"/>
    </source>
</evidence>
<feature type="transmembrane region" description="Helical" evidence="7">
    <location>
        <begin position="216"/>
        <end position="236"/>
    </location>
</feature>
<evidence type="ECO:0000256" key="6">
    <source>
        <dbReference type="ARBA" id="ARBA00023136"/>
    </source>
</evidence>
<comment type="subcellular location">
    <subcellularLocation>
        <location evidence="1">Cell membrane</location>
        <topology evidence="1">Multi-pass membrane protein</topology>
    </subcellularLocation>
</comment>
<organism evidence="8 9">
    <name type="scientific">Hyalangium rubrum</name>
    <dbReference type="NCBI Taxonomy" id="3103134"/>
    <lineage>
        <taxon>Bacteria</taxon>
        <taxon>Pseudomonadati</taxon>
        <taxon>Myxococcota</taxon>
        <taxon>Myxococcia</taxon>
        <taxon>Myxococcales</taxon>
        <taxon>Cystobacterineae</taxon>
        <taxon>Archangiaceae</taxon>
        <taxon>Hyalangium</taxon>
    </lineage>
</organism>
<evidence type="ECO:0000256" key="1">
    <source>
        <dbReference type="ARBA" id="ARBA00004651"/>
    </source>
</evidence>
<keyword evidence="3" id="KW-1003">Cell membrane</keyword>
<feature type="transmembrane region" description="Helical" evidence="7">
    <location>
        <begin position="59"/>
        <end position="80"/>
    </location>
</feature>
<proteinExistence type="inferred from homology"/>
<dbReference type="RefSeq" id="WP_321550696.1">
    <property type="nucleotide sequence ID" value="NZ_JAXIVS010000017.1"/>
</dbReference>
<evidence type="ECO:0000256" key="7">
    <source>
        <dbReference type="SAM" id="Phobius"/>
    </source>
</evidence>
<name>A0ABU5HES1_9BACT</name>
<keyword evidence="5 7" id="KW-1133">Transmembrane helix</keyword>
<feature type="transmembrane region" description="Helical" evidence="7">
    <location>
        <begin position="274"/>
        <end position="294"/>
    </location>
</feature>
<keyword evidence="9" id="KW-1185">Reference proteome</keyword>
<dbReference type="EMBL" id="JAXIVS010000017">
    <property type="protein sequence ID" value="MDY7231981.1"/>
    <property type="molecule type" value="Genomic_DNA"/>
</dbReference>
<feature type="transmembrane region" description="Helical" evidence="7">
    <location>
        <begin position="300"/>
        <end position="324"/>
    </location>
</feature>
<dbReference type="PANTHER" id="PTHR30106:SF2">
    <property type="entry name" value="UPF0324 INNER MEMBRANE PROTEIN YEIH"/>
    <property type="match status" value="1"/>
</dbReference>
<evidence type="ECO:0000313" key="8">
    <source>
        <dbReference type="EMBL" id="MDY7231981.1"/>
    </source>
</evidence>
<reference evidence="8 9" key="1">
    <citation type="submission" date="2023-12" db="EMBL/GenBank/DDBJ databases">
        <title>the genome sequence of Hyalangium sp. s54d21.</title>
        <authorList>
            <person name="Zhang X."/>
        </authorList>
    </citation>
    <scope>NUCLEOTIDE SEQUENCE [LARGE SCALE GENOMIC DNA]</scope>
    <source>
        <strain evidence="9">s54d21</strain>
    </source>
</reference>
<comment type="similarity">
    <text evidence="2">Belongs to the UPF0324 family.</text>
</comment>
<dbReference type="Proteomes" id="UP001291309">
    <property type="component" value="Unassembled WGS sequence"/>
</dbReference>
<feature type="transmembrane region" description="Helical" evidence="7">
    <location>
        <begin position="86"/>
        <end position="109"/>
    </location>
</feature>
<comment type="caution">
    <text evidence="8">The sequence shown here is derived from an EMBL/GenBank/DDBJ whole genome shotgun (WGS) entry which is preliminary data.</text>
</comment>
<evidence type="ECO:0000256" key="4">
    <source>
        <dbReference type="ARBA" id="ARBA00022692"/>
    </source>
</evidence>
<protein>
    <submittedName>
        <fullName evidence="8">Sulfate exporter family transporter</fullName>
    </submittedName>
</protein>
<keyword evidence="6 7" id="KW-0472">Membrane</keyword>
<evidence type="ECO:0000313" key="9">
    <source>
        <dbReference type="Proteomes" id="UP001291309"/>
    </source>
</evidence>
<keyword evidence="4 7" id="KW-0812">Transmembrane</keyword>